<sequence>MNFSKRARKALRALKGLVKLQAHVRGYLVWKQEAAKLHNMQALIRAQATERFDATMNNVNSVDRSHSGSGQRKAKVKSRKSNNSMSDFVDDPSFKILHSPFSMP</sequence>
<evidence type="ECO:0000256" key="2">
    <source>
        <dbReference type="ARBA" id="ARBA00024341"/>
    </source>
</evidence>
<keyword evidence="5" id="KW-1185">Reference proteome</keyword>
<dbReference type="GO" id="GO:0005516">
    <property type="term" value="F:calmodulin binding"/>
    <property type="evidence" value="ECO:0007669"/>
    <property type="project" value="UniProtKB-KW"/>
</dbReference>
<dbReference type="AlphaFoldDB" id="A0AAN9J972"/>
<evidence type="ECO:0000313" key="5">
    <source>
        <dbReference type="Proteomes" id="UP001359559"/>
    </source>
</evidence>
<accession>A0AAN9J972</accession>
<protein>
    <submittedName>
        <fullName evidence="4">Uncharacterized protein</fullName>
    </submittedName>
</protein>
<evidence type="ECO:0000256" key="3">
    <source>
        <dbReference type="SAM" id="MobiDB-lite"/>
    </source>
</evidence>
<keyword evidence="1" id="KW-0112">Calmodulin-binding</keyword>
<gene>
    <name evidence="4" type="ORF">RJT34_15864</name>
</gene>
<dbReference type="PANTHER" id="PTHR32295">
    <property type="entry name" value="IQ-DOMAIN 5-RELATED"/>
    <property type="match status" value="1"/>
</dbReference>
<comment type="similarity">
    <text evidence="2">Belongs to the IQD family.</text>
</comment>
<proteinExistence type="inferred from homology"/>
<reference evidence="4 5" key="1">
    <citation type="submission" date="2024-01" db="EMBL/GenBank/DDBJ databases">
        <title>The genomes of 5 underutilized Papilionoideae crops provide insights into root nodulation and disease resistance.</title>
        <authorList>
            <person name="Yuan L."/>
        </authorList>
    </citation>
    <scope>NUCLEOTIDE SEQUENCE [LARGE SCALE GENOMIC DNA]</scope>
    <source>
        <strain evidence="4">LY-2023</strain>
        <tissue evidence="4">Leaf</tissue>
    </source>
</reference>
<comment type="caution">
    <text evidence="4">The sequence shown here is derived from an EMBL/GenBank/DDBJ whole genome shotgun (WGS) entry which is preliminary data.</text>
</comment>
<evidence type="ECO:0000256" key="1">
    <source>
        <dbReference type="ARBA" id="ARBA00022860"/>
    </source>
</evidence>
<organism evidence="4 5">
    <name type="scientific">Clitoria ternatea</name>
    <name type="common">Butterfly pea</name>
    <dbReference type="NCBI Taxonomy" id="43366"/>
    <lineage>
        <taxon>Eukaryota</taxon>
        <taxon>Viridiplantae</taxon>
        <taxon>Streptophyta</taxon>
        <taxon>Embryophyta</taxon>
        <taxon>Tracheophyta</taxon>
        <taxon>Spermatophyta</taxon>
        <taxon>Magnoliopsida</taxon>
        <taxon>eudicotyledons</taxon>
        <taxon>Gunneridae</taxon>
        <taxon>Pentapetalae</taxon>
        <taxon>rosids</taxon>
        <taxon>fabids</taxon>
        <taxon>Fabales</taxon>
        <taxon>Fabaceae</taxon>
        <taxon>Papilionoideae</taxon>
        <taxon>50 kb inversion clade</taxon>
        <taxon>NPAAA clade</taxon>
        <taxon>indigoferoid/millettioid clade</taxon>
        <taxon>Phaseoleae</taxon>
        <taxon>Clitoria</taxon>
    </lineage>
</organism>
<evidence type="ECO:0000313" key="4">
    <source>
        <dbReference type="EMBL" id="KAK7293004.1"/>
    </source>
</evidence>
<dbReference type="Proteomes" id="UP001359559">
    <property type="component" value="Unassembled WGS sequence"/>
</dbReference>
<feature type="compositionally biased region" description="Polar residues" evidence="3">
    <location>
        <begin position="59"/>
        <end position="70"/>
    </location>
</feature>
<dbReference type="PROSITE" id="PS50096">
    <property type="entry name" value="IQ"/>
    <property type="match status" value="1"/>
</dbReference>
<name>A0AAN9J972_CLITE</name>
<dbReference type="EMBL" id="JAYKXN010000004">
    <property type="protein sequence ID" value="KAK7293004.1"/>
    <property type="molecule type" value="Genomic_DNA"/>
</dbReference>
<feature type="region of interest" description="Disordered" evidence="3">
    <location>
        <begin position="59"/>
        <end position="104"/>
    </location>
</feature>
<dbReference type="PANTHER" id="PTHR32295:SF10">
    <property type="entry name" value="PROTEIN IQ-DOMAIN 25"/>
    <property type="match status" value="1"/>
</dbReference>